<evidence type="ECO:0000256" key="4">
    <source>
        <dbReference type="ARBA" id="ARBA00022840"/>
    </source>
</evidence>
<gene>
    <name evidence="10" type="ORF">DYH56_08960</name>
</gene>
<feature type="transmembrane region" description="Helical" evidence="7">
    <location>
        <begin position="16"/>
        <end position="34"/>
    </location>
</feature>
<evidence type="ECO:0000256" key="3">
    <source>
        <dbReference type="ARBA" id="ARBA00022741"/>
    </source>
</evidence>
<organism evidence="10 11">
    <name type="scientific">Psychrilyobacter piezotolerans</name>
    <dbReference type="NCBI Taxonomy" id="2293438"/>
    <lineage>
        <taxon>Bacteria</taxon>
        <taxon>Fusobacteriati</taxon>
        <taxon>Fusobacteriota</taxon>
        <taxon>Fusobacteriia</taxon>
        <taxon>Fusobacteriales</taxon>
        <taxon>Fusobacteriaceae</taxon>
        <taxon>Psychrilyobacter</taxon>
    </lineage>
</organism>
<dbReference type="InterPro" id="IPR003593">
    <property type="entry name" value="AAA+_ATPase"/>
</dbReference>
<keyword evidence="3" id="KW-0547">Nucleotide-binding</keyword>
<keyword evidence="5 7" id="KW-1133">Transmembrane helix</keyword>
<evidence type="ECO:0000256" key="1">
    <source>
        <dbReference type="ARBA" id="ARBA00004651"/>
    </source>
</evidence>
<evidence type="ECO:0000259" key="9">
    <source>
        <dbReference type="PROSITE" id="PS50929"/>
    </source>
</evidence>
<evidence type="ECO:0000256" key="7">
    <source>
        <dbReference type="SAM" id="Phobius"/>
    </source>
</evidence>
<dbReference type="InterPro" id="IPR027417">
    <property type="entry name" value="P-loop_NTPase"/>
</dbReference>
<evidence type="ECO:0000256" key="6">
    <source>
        <dbReference type="ARBA" id="ARBA00023136"/>
    </source>
</evidence>
<dbReference type="Pfam" id="PF00005">
    <property type="entry name" value="ABC_tran"/>
    <property type="match status" value="1"/>
</dbReference>
<name>A0ABX9KGP5_9FUSO</name>
<dbReference type="GO" id="GO:0005524">
    <property type="term" value="F:ATP binding"/>
    <property type="evidence" value="ECO:0007669"/>
    <property type="project" value="UniProtKB-KW"/>
</dbReference>
<feature type="transmembrane region" description="Helical" evidence="7">
    <location>
        <begin position="240"/>
        <end position="263"/>
    </location>
</feature>
<dbReference type="InterPro" id="IPR036640">
    <property type="entry name" value="ABC1_TM_sf"/>
</dbReference>
<dbReference type="RefSeq" id="WP_114642506.1">
    <property type="nucleotide sequence ID" value="NZ_JAACIO010000010.1"/>
</dbReference>
<feature type="transmembrane region" description="Helical" evidence="7">
    <location>
        <begin position="137"/>
        <end position="170"/>
    </location>
</feature>
<dbReference type="PANTHER" id="PTHR43394:SF1">
    <property type="entry name" value="ATP-BINDING CASSETTE SUB-FAMILY B MEMBER 10, MITOCHONDRIAL"/>
    <property type="match status" value="1"/>
</dbReference>
<feature type="domain" description="ABC transmembrane type-1" evidence="9">
    <location>
        <begin position="18"/>
        <end position="300"/>
    </location>
</feature>
<dbReference type="PROSITE" id="PS50929">
    <property type="entry name" value="ABC_TM1F"/>
    <property type="match status" value="1"/>
</dbReference>
<dbReference type="SMART" id="SM00382">
    <property type="entry name" value="AAA"/>
    <property type="match status" value="1"/>
</dbReference>
<dbReference type="PANTHER" id="PTHR43394">
    <property type="entry name" value="ATP-DEPENDENT PERMEASE MDL1, MITOCHONDRIAL"/>
    <property type="match status" value="1"/>
</dbReference>
<feature type="transmembrane region" description="Helical" evidence="7">
    <location>
        <begin position="54"/>
        <end position="75"/>
    </location>
</feature>
<evidence type="ECO:0000313" key="10">
    <source>
        <dbReference type="EMBL" id="REI40948.1"/>
    </source>
</evidence>
<dbReference type="SUPFAM" id="SSF90123">
    <property type="entry name" value="ABC transporter transmembrane region"/>
    <property type="match status" value="1"/>
</dbReference>
<evidence type="ECO:0000313" key="11">
    <source>
        <dbReference type="Proteomes" id="UP000263486"/>
    </source>
</evidence>
<dbReference type="InterPro" id="IPR003439">
    <property type="entry name" value="ABC_transporter-like_ATP-bd"/>
</dbReference>
<dbReference type="EMBL" id="QUAJ01000014">
    <property type="protein sequence ID" value="REI40948.1"/>
    <property type="molecule type" value="Genomic_DNA"/>
</dbReference>
<reference evidence="10 11" key="1">
    <citation type="submission" date="2018-08" db="EMBL/GenBank/DDBJ databases">
        <title>Draft genome sequence of Psychrilyobacter sp. strain SD5 isolated from Black Sea water.</title>
        <authorList>
            <person name="Yadav S."/>
            <person name="Villanueva L."/>
            <person name="Damste J.S.S."/>
        </authorList>
    </citation>
    <scope>NUCLEOTIDE SEQUENCE [LARGE SCALE GENOMIC DNA]</scope>
    <source>
        <strain evidence="10 11">SD5</strain>
    </source>
</reference>
<keyword evidence="11" id="KW-1185">Reference proteome</keyword>
<keyword evidence="6 7" id="KW-0472">Membrane</keyword>
<proteinExistence type="predicted"/>
<feature type="domain" description="ABC transporter" evidence="8">
    <location>
        <begin position="334"/>
        <end position="568"/>
    </location>
</feature>
<feature type="transmembrane region" description="Helical" evidence="7">
    <location>
        <begin position="269"/>
        <end position="285"/>
    </location>
</feature>
<dbReference type="Gene3D" id="1.20.1560.10">
    <property type="entry name" value="ABC transporter type 1, transmembrane domain"/>
    <property type="match status" value="1"/>
</dbReference>
<dbReference type="InterPro" id="IPR017871">
    <property type="entry name" value="ABC_transporter-like_CS"/>
</dbReference>
<evidence type="ECO:0000256" key="2">
    <source>
        <dbReference type="ARBA" id="ARBA00022692"/>
    </source>
</evidence>
<dbReference type="Gene3D" id="3.40.50.300">
    <property type="entry name" value="P-loop containing nucleotide triphosphate hydrolases"/>
    <property type="match status" value="1"/>
</dbReference>
<evidence type="ECO:0000256" key="5">
    <source>
        <dbReference type="ARBA" id="ARBA00022989"/>
    </source>
</evidence>
<keyword evidence="2 7" id="KW-0812">Transmembrane</keyword>
<dbReference type="Pfam" id="PF00664">
    <property type="entry name" value="ABC_membrane"/>
    <property type="match status" value="1"/>
</dbReference>
<keyword evidence="4 10" id="KW-0067">ATP-binding</keyword>
<protein>
    <submittedName>
        <fullName evidence="10">ATP-binding cassette domain-containing protein</fullName>
    </submittedName>
</protein>
<dbReference type="PROSITE" id="PS50893">
    <property type="entry name" value="ABC_TRANSPORTER_2"/>
    <property type="match status" value="1"/>
</dbReference>
<dbReference type="SUPFAM" id="SSF52540">
    <property type="entry name" value="P-loop containing nucleoside triphosphate hydrolases"/>
    <property type="match status" value="1"/>
</dbReference>
<dbReference type="CDD" id="cd18549">
    <property type="entry name" value="ABC_6TM_YwjA_like"/>
    <property type="match status" value="1"/>
</dbReference>
<comment type="subcellular location">
    <subcellularLocation>
        <location evidence="1">Cell membrane</location>
        <topology evidence="1">Multi-pass membrane protein</topology>
    </subcellularLocation>
</comment>
<accession>A0ABX9KGP5</accession>
<comment type="caution">
    <text evidence="10">The sequence shown here is derived from an EMBL/GenBank/DDBJ whole genome shotgun (WGS) entry which is preliminary data.</text>
</comment>
<dbReference type="InterPro" id="IPR039421">
    <property type="entry name" value="Type_1_exporter"/>
</dbReference>
<dbReference type="Proteomes" id="UP000263486">
    <property type="component" value="Unassembled WGS sequence"/>
</dbReference>
<dbReference type="InterPro" id="IPR011527">
    <property type="entry name" value="ABC1_TM_dom"/>
</dbReference>
<sequence length="574" mass="64465">MKLTDIFEHFKPHKKLFILDFTSAFFMAMIDLAFPVFTQRIIDVELPNKNYKFFMILISILVVLQGIRAVLAYIVTYYGHQMGINIRYDMRNKLFTHLQKLSLSYYDNAKTGTIMSRVMGDLEILSELAHHGPEDLFIIVVTFIGSFILMINLNVTLTLVVFMILPFYIYFVIKENKKMKCAFKDYRVVSAEVNSHLEDSIAGIRVVKAFGNEKTSSKKFDRHNKNVADSLMKAFEPISILTSATGLFSGGIQIIILVLGGIMVMKGQMTIGILIAFLLFVNRFLDPIKRMISFLEMYQQGTVGYERFCEVMAIDPDIKDGKGAEDLEDISGNLEFKSVDFSYNDGEVILKNFNLEIKAGEKVALVGPSGAGKSTICSLLPRFYDVSRGKITIDGVDVKGITQNSLRKNIGIVQQDVYLFHGSIGDNIGLGKIDATENEIERAASMANALEFINELPDGMNTLVGERGVKLSGGQKQRISIARIFLKNPKILILDEATSALDNQTEKYIQDSLAKLSEGRTTLTIAHRLTTIKNSDNIIYLDKDGIQEEGTHEELIGKKGKYEKLYNSEFHGFV</sequence>
<evidence type="ECO:0000259" key="8">
    <source>
        <dbReference type="PROSITE" id="PS50893"/>
    </source>
</evidence>
<dbReference type="PROSITE" id="PS00211">
    <property type="entry name" value="ABC_TRANSPORTER_1"/>
    <property type="match status" value="1"/>
</dbReference>